<gene>
    <name evidence="1" type="ORF">D7S86_28360</name>
</gene>
<dbReference type="Proteomes" id="UP000270342">
    <property type="component" value="Unassembled WGS sequence"/>
</dbReference>
<comment type="caution">
    <text evidence="1">The sequence shown here is derived from an EMBL/GenBank/DDBJ whole genome shotgun (WGS) entry which is preliminary data.</text>
</comment>
<dbReference type="OrthoDB" id="9895820at2"/>
<evidence type="ECO:0000313" key="1">
    <source>
        <dbReference type="EMBL" id="RKP43786.1"/>
    </source>
</evidence>
<sequence>MGDNGEAELPQDVLDRLGLSKHDVDRIADYFRKDLREQMRAEFYRDVGQGVVRLGWKALVAIGAYLAWKGSGGSSGWIEFLRKVFFAG</sequence>
<dbReference type="AlphaFoldDB" id="A0A494X6B8"/>
<dbReference type="EMBL" id="RBZU01000024">
    <property type="protein sequence ID" value="RKP43786.1"/>
    <property type="molecule type" value="Genomic_DNA"/>
</dbReference>
<dbReference type="RefSeq" id="WP_121091485.1">
    <property type="nucleotide sequence ID" value="NZ_RBZU01000024.1"/>
</dbReference>
<evidence type="ECO:0000313" key="2">
    <source>
        <dbReference type="Proteomes" id="UP000270342"/>
    </source>
</evidence>
<name>A0A494X6B8_9BURK</name>
<keyword evidence="2" id="KW-1185">Reference proteome</keyword>
<reference evidence="1 2" key="1">
    <citation type="submission" date="2018-10" db="EMBL/GenBank/DDBJ databases">
        <title>Robbsia sp. DHC34, isolated from soil.</title>
        <authorList>
            <person name="Gao Z.-H."/>
            <person name="Qiu L.-H."/>
        </authorList>
    </citation>
    <scope>NUCLEOTIDE SEQUENCE [LARGE SCALE GENOMIC DNA]</scope>
    <source>
        <strain evidence="1 2">DHC34</strain>
    </source>
</reference>
<proteinExistence type="predicted"/>
<accession>A0A494X6B8</accession>
<organism evidence="1 2">
    <name type="scientific">Pararobbsia silviterrae</name>
    <dbReference type="NCBI Taxonomy" id="1792498"/>
    <lineage>
        <taxon>Bacteria</taxon>
        <taxon>Pseudomonadati</taxon>
        <taxon>Pseudomonadota</taxon>
        <taxon>Betaproteobacteria</taxon>
        <taxon>Burkholderiales</taxon>
        <taxon>Burkholderiaceae</taxon>
        <taxon>Pararobbsia</taxon>
    </lineage>
</organism>
<protein>
    <submittedName>
        <fullName evidence="1">Uncharacterized protein</fullName>
    </submittedName>
</protein>